<comment type="caution">
    <text evidence="1">The sequence shown here is derived from an EMBL/GenBank/DDBJ whole genome shotgun (WGS) entry which is preliminary data.</text>
</comment>
<gene>
    <name evidence="1" type="ORF">PAMC26577_09550</name>
</gene>
<reference evidence="1 2" key="1">
    <citation type="submission" date="2017-03" db="EMBL/GenBank/DDBJ databases">
        <title>Genome analysis of strain PAMC 26577.</title>
        <authorList>
            <person name="Oh H.-M."/>
            <person name="Yang J.-A."/>
        </authorList>
    </citation>
    <scope>NUCLEOTIDE SEQUENCE [LARGE SCALE GENOMIC DNA]</scope>
    <source>
        <strain evidence="1 2">PAMC 26577</strain>
    </source>
</reference>
<name>A0A242N0W5_CABSO</name>
<proteinExistence type="predicted"/>
<protein>
    <submittedName>
        <fullName evidence="1">Putative large exoprotein involved in heme utilization or adhesion of ShlA/HecA/FhaA family</fullName>
    </submittedName>
</protein>
<dbReference type="EMBL" id="NBTZ01000033">
    <property type="protein sequence ID" value="OTP77202.1"/>
    <property type="molecule type" value="Genomic_DNA"/>
</dbReference>
<evidence type="ECO:0000313" key="1">
    <source>
        <dbReference type="EMBL" id="OTP77202.1"/>
    </source>
</evidence>
<accession>A0A242N0W5</accession>
<evidence type="ECO:0000313" key="2">
    <source>
        <dbReference type="Proteomes" id="UP000195221"/>
    </source>
</evidence>
<dbReference type="Proteomes" id="UP000195221">
    <property type="component" value="Unassembled WGS sequence"/>
</dbReference>
<organism evidence="1 2">
    <name type="scientific">Caballeronia sordidicola</name>
    <name type="common">Burkholderia sordidicola</name>
    <dbReference type="NCBI Taxonomy" id="196367"/>
    <lineage>
        <taxon>Bacteria</taxon>
        <taxon>Pseudomonadati</taxon>
        <taxon>Pseudomonadota</taxon>
        <taxon>Betaproteobacteria</taxon>
        <taxon>Burkholderiales</taxon>
        <taxon>Burkholderiaceae</taxon>
        <taxon>Caballeronia</taxon>
    </lineage>
</organism>
<dbReference type="AlphaFoldDB" id="A0A242N0W5"/>
<sequence>MAKKDASIVAKALGISVQEAEGRIVAEILSNSDQQTASQSGGRHYYEVRSIIGCQNLNCDGYKTDPNYANHDYNSQYITGNQSAYNAGQKQIGTGQTYNELVTNNVKNNPVSTAIAGAGMIALGGVVAGGLPSALGALTGGGIGAAVSSGAQYVFNEGQVNPVDSVMAAITGALTFGTGLLPGLPINKGGALTGSTMKGDNPSMNMAGAAIGTVTGYAIGGKVESALGNRINPWYRPEWIDVGNGVSKYVPPSALPSIGGTTAGAMASEATNAGVNNIPNLPVKR</sequence>